<organism evidence="2">
    <name type="scientific">Cucumis melo</name>
    <name type="common">Muskmelon</name>
    <dbReference type="NCBI Taxonomy" id="3656"/>
    <lineage>
        <taxon>Eukaryota</taxon>
        <taxon>Viridiplantae</taxon>
        <taxon>Streptophyta</taxon>
        <taxon>Embryophyta</taxon>
        <taxon>Tracheophyta</taxon>
        <taxon>Spermatophyta</taxon>
        <taxon>Magnoliopsida</taxon>
        <taxon>eudicotyledons</taxon>
        <taxon>Gunneridae</taxon>
        <taxon>Pentapetalae</taxon>
        <taxon>rosids</taxon>
        <taxon>fabids</taxon>
        <taxon>Cucurbitales</taxon>
        <taxon>Cucurbitaceae</taxon>
        <taxon>Benincaseae</taxon>
        <taxon>Cucumis</taxon>
    </lineage>
</organism>
<protein>
    <submittedName>
        <fullName evidence="2">Uncharacterized protein</fullName>
    </submittedName>
</protein>
<keyword evidence="1" id="KW-1133">Transmembrane helix</keyword>
<reference evidence="2" key="1">
    <citation type="submission" date="2023-03" db="UniProtKB">
        <authorList>
            <consortium name="EnsemblPlants"/>
        </authorList>
    </citation>
    <scope>IDENTIFICATION</scope>
</reference>
<evidence type="ECO:0000256" key="1">
    <source>
        <dbReference type="SAM" id="Phobius"/>
    </source>
</evidence>
<dbReference type="EnsemblPlants" id="MELO3C029010.2.1">
    <property type="protein sequence ID" value="MELO3C029010.2.1"/>
    <property type="gene ID" value="MELO3C029010.2"/>
</dbReference>
<dbReference type="AlphaFoldDB" id="A0A9I9E5E5"/>
<feature type="transmembrane region" description="Helical" evidence="1">
    <location>
        <begin position="66"/>
        <end position="86"/>
    </location>
</feature>
<keyword evidence="1" id="KW-0472">Membrane</keyword>
<evidence type="ECO:0000313" key="2">
    <source>
        <dbReference type="EnsemblPlants" id="MELO3C029010.2.1"/>
    </source>
</evidence>
<feature type="transmembrane region" description="Helical" evidence="1">
    <location>
        <begin position="37"/>
        <end position="54"/>
    </location>
</feature>
<keyword evidence="1" id="KW-0812">Transmembrane</keyword>
<name>A0A9I9E5E5_CUCME</name>
<proteinExistence type="predicted"/>
<sequence>ELLGPPKRIAIPDADHENAKKPKLTTILLIDGNLRESATAMLVFFFYMFSFYKISNYNVTREQLSLVGDISIVQVILALLLVVLILSHELEVVKDAECKSNKIGPQHFFSKILLSGTRLAQHTTGCCHEMLNLARNSWATLNLSFNI</sequence>
<dbReference type="Gramene" id="MELO3C029010.2.1">
    <property type="protein sequence ID" value="MELO3C029010.2.1"/>
    <property type="gene ID" value="MELO3C029010.2"/>
</dbReference>
<accession>A0A9I9E5E5</accession>